<keyword evidence="4 8" id="KW-0812">Transmembrane</keyword>
<sequence>MTGLNAAERRQLDVIRRFGTVGALLLLLGSLGAGAAPVFNPVLRLPVLSLFSRMPTVSIAVGFTGVFMLVLAWLALGRLSRPSRERVVSLPQMARTLVMWITPLVFTVPSFSRDVYSYLAQSEIAALGMDPYTEGPAQALGVDHPLTKGVPTVWRETPSPYGPLFLSAGRIVNWLTGGHVVWGVAMHRLLALIGLAMIIWALPRLARRFGVHPVSALWLGAANPLVLFHLVVGVHNESLAIGLMLVGFELALRRMPWVGPDGPFPPLQPGELVGYAVGASVITLGAAVKIPAALALGFLGVMIARRLGGQWSRLFAVAGGLFVVFAVVLTAASLGSGLGYGWVATLNTAATIKSWLAPMTALGFAAGGLGILLGLGNHMDAAITVSRVVGSVIGPLIAAKLLFDSFRWKLRPLTGLGVALGAVLVFGATVQPWYLLWAAVPLAAAAGDTKFRVVATGISVALAVVLNTTGSPFDGRTFQLPYAYIAAIIATGLAVLLARRHLIGTPGGRVTSGTA</sequence>
<reference evidence="9" key="1">
    <citation type="journal article" date="2014" name="Int. J. Syst. Evol. Microbiol.">
        <title>Complete genome sequence of Corynebacterium casei LMG S-19264T (=DSM 44701T), isolated from a smear-ripened cheese.</title>
        <authorList>
            <consortium name="US DOE Joint Genome Institute (JGI-PGF)"/>
            <person name="Walter F."/>
            <person name="Albersmeier A."/>
            <person name="Kalinowski J."/>
            <person name="Ruckert C."/>
        </authorList>
    </citation>
    <scope>NUCLEOTIDE SEQUENCE</scope>
    <source>
        <strain evidence="9">JCM 3276</strain>
    </source>
</reference>
<comment type="similarity">
    <text evidence="7">Belongs to the MptA/B family.</text>
</comment>
<keyword evidence="5 8" id="KW-1133">Transmembrane helix</keyword>
<dbReference type="NCBIfam" id="NF038066">
    <property type="entry name" value="MptB"/>
    <property type="match status" value="1"/>
</dbReference>
<feature type="transmembrane region" description="Helical" evidence="8">
    <location>
        <begin position="21"/>
        <end position="39"/>
    </location>
</feature>
<organism evidence="9 10">
    <name type="scientific">Actinokineospora fastidiosa</name>
    <dbReference type="NCBI Taxonomy" id="1816"/>
    <lineage>
        <taxon>Bacteria</taxon>
        <taxon>Bacillati</taxon>
        <taxon>Actinomycetota</taxon>
        <taxon>Actinomycetes</taxon>
        <taxon>Pseudonocardiales</taxon>
        <taxon>Pseudonocardiaceae</taxon>
        <taxon>Actinokineospora</taxon>
    </lineage>
</organism>
<feature type="transmembrane region" description="Helical" evidence="8">
    <location>
        <begin position="272"/>
        <end position="302"/>
    </location>
</feature>
<reference evidence="9" key="2">
    <citation type="submission" date="2020-09" db="EMBL/GenBank/DDBJ databases">
        <authorList>
            <person name="Sun Q."/>
            <person name="Ohkuma M."/>
        </authorList>
    </citation>
    <scope>NUCLEOTIDE SEQUENCE</scope>
    <source>
        <strain evidence="9">JCM 3276</strain>
    </source>
</reference>
<evidence type="ECO:0000256" key="1">
    <source>
        <dbReference type="ARBA" id="ARBA00004141"/>
    </source>
</evidence>
<feature type="transmembrane region" description="Helical" evidence="8">
    <location>
        <begin position="415"/>
        <end position="439"/>
    </location>
</feature>
<keyword evidence="2" id="KW-0328">Glycosyltransferase</keyword>
<keyword evidence="6 8" id="KW-0472">Membrane</keyword>
<evidence type="ECO:0000256" key="4">
    <source>
        <dbReference type="ARBA" id="ARBA00022692"/>
    </source>
</evidence>
<accession>A0A918GFT3</accession>
<dbReference type="Pfam" id="PF26314">
    <property type="entry name" value="MptA_B_family"/>
    <property type="match status" value="1"/>
</dbReference>
<dbReference type="EMBL" id="BMRB01000002">
    <property type="protein sequence ID" value="GGS33140.1"/>
    <property type="molecule type" value="Genomic_DNA"/>
</dbReference>
<name>A0A918GFT3_9PSEU</name>
<feature type="transmembrane region" description="Helical" evidence="8">
    <location>
        <begin position="59"/>
        <end position="76"/>
    </location>
</feature>
<protein>
    <submittedName>
        <fullName evidence="9">Membrane protein</fullName>
    </submittedName>
</protein>
<evidence type="ECO:0000256" key="5">
    <source>
        <dbReference type="ARBA" id="ARBA00022989"/>
    </source>
</evidence>
<dbReference type="InterPro" id="IPR049829">
    <property type="entry name" value="MptA/B-like"/>
</dbReference>
<evidence type="ECO:0000256" key="8">
    <source>
        <dbReference type="SAM" id="Phobius"/>
    </source>
</evidence>
<comment type="subcellular location">
    <subcellularLocation>
        <location evidence="1">Membrane</location>
        <topology evidence="1">Multi-pass membrane protein</topology>
    </subcellularLocation>
</comment>
<feature type="transmembrane region" description="Helical" evidence="8">
    <location>
        <begin position="180"/>
        <end position="202"/>
    </location>
</feature>
<evidence type="ECO:0000313" key="10">
    <source>
        <dbReference type="Proteomes" id="UP000660680"/>
    </source>
</evidence>
<dbReference type="RefSeq" id="WP_229786904.1">
    <property type="nucleotide sequence ID" value="NZ_BMRB01000002.1"/>
</dbReference>
<keyword evidence="10" id="KW-1185">Reference proteome</keyword>
<proteinExistence type="inferred from homology"/>
<keyword evidence="3" id="KW-0808">Transferase</keyword>
<dbReference type="GO" id="GO:0016757">
    <property type="term" value="F:glycosyltransferase activity"/>
    <property type="evidence" value="ECO:0007669"/>
    <property type="project" value="UniProtKB-KW"/>
</dbReference>
<dbReference type="Proteomes" id="UP000660680">
    <property type="component" value="Unassembled WGS sequence"/>
</dbReference>
<dbReference type="GO" id="GO:0016020">
    <property type="term" value="C:membrane"/>
    <property type="evidence" value="ECO:0007669"/>
    <property type="project" value="UniProtKB-SubCell"/>
</dbReference>
<dbReference type="AlphaFoldDB" id="A0A918GFT3"/>
<evidence type="ECO:0000256" key="6">
    <source>
        <dbReference type="ARBA" id="ARBA00023136"/>
    </source>
</evidence>
<feature type="transmembrane region" description="Helical" evidence="8">
    <location>
        <begin position="314"/>
        <end position="335"/>
    </location>
</feature>
<comment type="caution">
    <text evidence="9">The sequence shown here is derived from an EMBL/GenBank/DDBJ whole genome shotgun (WGS) entry which is preliminary data.</text>
</comment>
<feature type="transmembrane region" description="Helical" evidence="8">
    <location>
        <begin position="355"/>
        <end position="375"/>
    </location>
</feature>
<feature type="transmembrane region" description="Helical" evidence="8">
    <location>
        <begin position="382"/>
        <end position="403"/>
    </location>
</feature>
<feature type="transmembrane region" description="Helical" evidence="8">
    <location>
        <begin position="451"/>
        <end position="470"/>
    </location>
</feature>
<evidence type="ECO:0000256" key="7">
    <source>
        <dbReference type="ARBA" id="ARBA00043987"/>
    </source>
</evidence>
<feature type="transmembrane region" description="Helical" evidence="8">
    <location>
        <begin position="214"/>
        <end position="235"/>
    </location>
</feature>
<gene>
    <name evidence="9" type="ORF">GCM10010171_29080</name>
</gene>
<feature type="transmembrane region" description="Helical" evidence="8">
    <location>
        <begin position="482"/>
        <end position="499"/>
    </location>
</feature>
<feature type="transmembrane region" description="Helical" evidence="8">
    <location>
        <begin position="97"/>
        <end position="119"/>
    </location>
</feature>
<evidence type="ECO:0000313" key="9">
    <source>
        <dbReference type="EMBL" id="GGS33140.1"/>
    </source>
</evidence>
<evidence type="ECO:0000256" key="2">
    <source>
        <dbReference type="ARBA" id="ARBA00022676"/>
    </source>
</evidence>
<evidence type="ECO:0000256" key="3">
    <source>
        <dbReference type="ARBA" id="ARBA00022679"/>
    </source>
</evidence>